<dbReference type="Proteomes" id="UP000243975">
    <property type="component" value="Unassembled WGS sequence"/>
</dbReference>
<dbReference type="PANTHER" id="PTHR14241:SF32">
    <property type="entry name" value="VWFA DOMAIN-CONTAINING PROTEIN-RELATED"/>
    <property type="match status" value="1"/>
</dbReference>
<gene>
    <name evidence="3" type="ORF">Ccrd_003727</name>
</gene>
<feature type="transmembrane region" description="Helical" evidence="2">
    <location>
        <begin position="245"/>
        <end position="263"/>
    </location>
</feature>
<name>A0A103XNR6_CYNCS</name>
<reference evidence="3 4" key="1">
    <citation type="journal article" date="2016" name="Sci. Rep.">
        <title>The genome sequence of the outbreeding globe artichoke constructed de novo incorporating a phase-aware low-pass sequencing strategy of F1 progeny.</title>
        <authorList>
            <person name="Scaglione D."/>
            <person name="Reyes-Chin-Wo S."/>
            <person name="Acquadro A."/>
            <person name="Froenicke L."/>
            <person name="Portis E."/>
            <person name="Beitel C."/>
            <person name="Tirone M."/>
            <person name="Mauro R."/>
            <person name="Lo Monaco A."/>
            <person name="Mauromicale G."/>
            <person name="Faccioli P."/>
            <person name="Cattivelli L."/>
            <person name="Rieseberg L."/>
            <person name="Michelmore R."/>
            <person name="Lanteri S."/>
        </authorList>
    </citation>
    <scope>NUCLEOTIDE SEQUENCE [LARGE SCALE GENOMIC DNA]</scope>
    <source>
        <strain evidence="3">2C</strain>
    </source>
</reference>
<dbReference type="EMBL" id="LEKV01004560">
    <property type="protein sequence ID" value="KVH94216.1"/>
    <property type="molecule type" value="Genomic_DNA"/>
</dbReference>
<keyword evidence="2" id="KW-0812">Transmembrane</keyword>
<sequence length="290" mass="32204">MGGDTISPSDSSIDDEDVMKKQLADRLSKKPYSRPGGLIGGKTAEDNNESIFGEKISRSLRDPYKCLESEANDRRMNNAYAQSVITYTPGLWVENVGGMTKSDYDVPITTTLLLIGPKGSGKSSLVNRISRVFEDDKFAPERAQVTYNSRSTNGTLFLQEYMIPRSSTSFCLYDTRSFSDHKPAIAITHGDLLSLSERARVRIYLGELLGVHPSKQTFDVPVFVAPLSDNSERTTDLTIIDMDSIPVWACLLLLVALGIIIITNRLAHGESIPEPSVEVDWKTIRHLWSE</sequence>
<evidence type="ECO:0000313" key="4">
    <source>
        <dbReference type="Proteomes" id="UP000243975"/>
    </source>
</evidence>
<protein>
    <recommendedName>
        <fullName evidence="5">G domain-containing protein</fullName>
    </recommendedName>
</protein>
<dbReference type="STRING" id="59895.A0A103XNR6"/>
<evidence type="ECO:0008006" key="5">
    <source>
        <dbReference type="Google" id="ProtNLM"/>
    </source>
</evidence>
<evidence type="ECO:0000313" key="3">
    <source>
        <dbReference type="EMBL" id="KVH94216.1"/>
    </source>
</evidence>
<dbReference type="Gramene" id="KVH94216">
    <property type="protein sequence ID" value="KVH94216"/>
    <property type="gene ID" value="Ccrd_003727"/>
</dbReference>
<dbReference type="InterPro" id="IPR027417">
    <property type="entry name" value="P-loop_NTPase"/>
</dbReference>
<evidence type="ECO:0000256" key="2">
    <source>
        <dbReference type="SAM" id="Phobius"/>
    </source>
</evidence>
<comment type="caution">
    <text evidence="3">The sequence shown here is derived from an EMBL/GenBank/DDBJ whole genome shotgun (WGS) entry which is preliminary data.</text>
</comment>
<proteinExistence type="predicted"/>
<feature type="compositionally biased region" description="Basic and acidic residues" evidence="1">
    <location>
        <begin position="18"/>
        <end position="28"/>
    </location>
</feature>
<feature type="region of interest" description="Disordered" evidence="1">
    <location>
        <begin position="1"/>
        <end position="45"/>
    </location>
</feature>
<dbReference type="SUPFAM" id="SSF52540">
    <property type="entry name" value="P-loop containing nucleoside triphosphate hydrolases"/>
    <property type="match status" value="1"/>
</dbReference>
<dbReference type="PANTHER" id="PTHR14241">
    <property type="entry name" value="INTERFERON-INDUCED PROTEIN 44"/>
    <property type="match status" value="1"/>
</dbReference>
<feature type="compositionally biased region" description="Low complexity" evidence="1">
    <location>
        <begin position="1"/>
        <end position="11"/>
    </location>
</feature>
<keyword evidence="4" id="KW-1185">Reference proteome</keyword>
<keyword evidence="2" id="KW-0472">Membrane</keyword>
<evidence type="ECO:0000256" key="1">
    <source>
        <dbReference type="SAM" id="MobiDB-lite"/>
    </source>
</evidence>
<dbReference type="AlphaFoldDB" id="A0A103XNR6"/>
<accession>A0A103XNR6</accession>
<keyword evidence="2" id="KW-1133">Transmembrane helix</keyword>
<dbReference type="Gene3D" id="3.40.50.300">
    <property type="entry name" value="P-loop containing nucleotide triphosphate hydrolases"/>
    <property type="match status" value="1"/>
</dbReference>
<organism evidence="3 4">
    <name type="scientific">Cynara cardunculus var. scolymus</name>
    <name type="common">Globe artichoke</name>
    <name type="synonym">Cynara scolymus</name>
    <dbReference type="NCBI Taxonomy" id="59895"/>
    <lineage>
        <taxon>Eukaryota</taxon>
        <taxon>Viridiplantae</taxon>
        <taxon>Streptophyta</taxon>
        <taxon>Embryophyta</taxon>
        <taxon>Tracheophyta</taxon>
        <taxon>Spermatophyta</taxon>
        <taxon>Magnoliopsida</taxon>
        <taxon>eudicotyledons</taxon>
        <taxon>Gunneridae</taxon>
        <taxon>Pentapetalae</taxon>
        <taxon>asterids</taxon>
        <taxon>campanulids</taxon>
        <taxon>Asterales</taxon>
        <taxon>Asteraceae</taxon>
        <taxon>Carduoideae</taxon>
        <taxon>Cardueae</taxon>
        <taxon>Carduinae</taxon>
        <taxon>Cynara</taxon>
    </lineage>
</organism>